<dbReference type="GO" id="GO:0016787">
    <property type="term" value="F:hydrolase activity"/>
    <property type="evidence" value="ECO:0007669"/>
    <property type="project" value="UniProtKB-KW"/>
</dbReference>
<protein>
    <submittedName>
        <fullName evidence="2">Alpha/beta hydrolase</fullName>
    </submittedName>
</protein>
<comment type="caution">
    <text evidence="2">The sequence shown here is derived from an EMBL/GenBank/DDBJ whole genome shotgun (WGS) entry which is preliminary data.</text>
</comment>
<keyword evidence="2" id="KW-0378">Hydrolase</keyword>
<dbReference type="Pfam" id="PF12146">
    <property type="entry name" value="Hydrolase_4"/>
    <property type="match status" value="1"/>
</dbReference>
<keyword evidence="3" id="KW-1185">Reference proteome</keyword>
<evidence type="ECO:0000313" key="3">
    <source>
        <dbReference type="Proteomes" id="UP000657006"/>
    </source>
</evidence>
<evidence type="ECO:0000259" key="1">
    <source>
        <dbReference type="Pfam" id="PF12146"/>
    </source>
</evidence>
<dbReference type="SUPFAM" id="SSF53474">
    <property type="entry name" value="alpha/beta-Hydrolases"/>
    <property type="match status" value="1"/>
</dbReference>
<dbReference type="PANTHER" id="PTHR43358">
    <property type="entry name" value="ALPHA/BETA-HYDROLASE"/>
    <property type="match status" value="1"/>
</dbReference>
<dbReference type="Proteomes" id="UP000657006">
    <property type="component" value="Unassembled WGS sequence"/>
</dbReference>
<dbReference type="InterPro" id="IPR029058">
    <property type="entry name" value="AB_hydrolase_fold"/>
</dbReference>
<sequence length="300" mass="34296">MKRSHKLFAAAGAFTLASVVTGQYFHHRFVKRVPDPRPPEELLEPWTSMISPNNITSWEIQSFDDLQLKAYYFNRPEKSHKYAILVHGYHDRGLGMTDYGRGFYQHGYNLLVPDLRGHGESEGHYIGFGWHDHRDVIRWIYRLIEEDPSASIVLFGLSMGAATVMMVSGDPLPPNVKCIIEDCGYTSAWAECAEQLHVQFKLPPFPVLNMANLIMRFTDHYTLRDANAIRQVAKSITPMLFIHGEEDTFVPYAMLAPLYETATCEKQKLSIPGAGHAQCVRQAPELYWKTIRAFVDKYID</sequence>
<organism evidence="2 3">
    <name type="scientific">Bianquea renquensis</name>
    <dbReference type="NCBI Taxonomy" id="2763661"/>
    <lineage>
        <taxon>Bacteria</taxon>
        <taxon>Bacillati</taxon>
        <taxon>Bacillota</taxon>
        <taxon>Clostridia</taxon>
        <taxon>Eubacteriales</taxon>
        <taxon>Bianqueaceae</taxon>
        <taxon>Bianquea</taxon>
    </lineage>
</organism>
<accession>A0A926I2G0</accession>
<dbReference type="EMBL" id="JACRSQ010000022">
    <property type="protein sequence ID" value="MBC8544458.1"/>
    <property type="molecule type" value="Genomic_DNA"/>
</dbReference>
<dbReference type="PANTHER" id="PTHR43358:SF4">
    <property type="entry name" value="ALPHA_BETA HYDROLASE FOLD-1 DOMAIN-CONTAINING PROTEIN"/>
    <property type="match status" value="1"/>
</dbReference>
<proteinExistence type="predicted"/>
<gene>
    <name evidence="2" type="ORF">H8730_13000</name>
</gene>
<dbReference type="Gene3D" id="3.40.50.1820">
    <property type="entry name" value="alpha/beta hydrolase"/>
    <property type="match status" value="1"/>
</dbReference>
<dbReference type="InterPro" id="IPR022742">
    <property type="entry name" value="Hydrolase_4"/>
</dbReference>
<dbReference type="InterPro" id="IPR052920">
    <property type="entry name" value="DNA-binding_regulatory"/>
</dbReference>
<feature type="domain" description="Serine aminopeptidase S33" evidence="1">
    <location>
        <begin position="81"/>
        <end position="168"/>
    </location>
</feature>
<evidence type="ECO:0000313" key="2">
    <source>
        <dbReference type="EMBL" id="MBC8544458.1"/>
    </source>
</evidence>
<reference evidence="2" key="1">
    <citation type="submission" date="2020-08" db="EMBL/GenBank/DDBJ databases">
        <title>Genome public.</title>
        <authorList>
            <person name="Liu C."/>
            <person name="Sun Q."/>
        </authorList>
    </citation>
    <scope>NUCLEOTIDE SEQUENCE</scope>
    <source>
        <strain evidence="2">NSJ-32</strain>
    </source>
</reference>
<dbReference type="AlphaFoldDB" id="A0A926I2G0"/>
<dbReference type="RefSeq" id="WP_177717015.1">
    <property type="nucleotide sequence ID" value="NZ_JACRSQ010000022.1"/>
</dbReference>
<name>A0A926I2G0_9FIRM</name>